<keyword evidence="1" id="KW-0175">Coiled coil</keyword>
<dbReference type="Proteomes" id="UP000005622">
    <property type="component" value="Unassembled WGS sequence"/>
</dbReference>
<feature type="coiled-coil region" evidence="1">
    <location>
        <begin position="41"/>
        <end position="69"/>
    </location>
</feature>
<proteinExistence type="predicted"/>
<name>H8ZDA9_NEMA1</name>
<dbReference type="OrthoDB" id="2194778at2759"/>
<accession>A0A086J517</accession>
<evidence type="ECO:0000313" key="3">
    <source>
        <dbReference type="EMBL" id="KFG27235.1"/>
    </source>
</evidence>
<reference evidence="3 4" key="3">
    <citation type="journal article" date="2014" name="Genome Announc.">
        <title>Genome Sequence of the Microsporidian Species Nematocida sp1 Strain ERTm6 (ATCC PRA-372).</title>
        <authorList>
            <person name="Bakowski M.A."/>
            <person name="Priest M."/>
            <person name="Young S."/>
            <person name="Cuomo C.A."/>
            <person name="Troemel E.R."/>
        </authorList>
    </citation>
    <scope>NUCLEOTIDE SEQUENCE [LARGE SCALE GENOMIC DNA]</scope>
    <source>
        <strain evidence="3 4">ERTm6</strain>
    </source>
</reference>
<sequence length="105" mass="12706">MGLTRKKDKTKAKLCKERVKSLVFVEEERETYLKAQKKRKITAKKQKYLLMEEQKKEAKKEKRKEYRRREADRAEIAQRVIEASMQKEEETKERIGNAYVTIREL</sequence>
<evidence type="ECO:0000313" key="2">
    <source>
        <dbReference type="EMBL" id="EHY65134.1"/>
    </source>
</evidence>
<dbReference type="EMBL" id="JH604636">
    <property type="protein sequence ID" value="EHY65134.1"/>
    <property type="molecule type" value="Genomic_DNA"/>
</dbReference>
<protein>
    <submittedName>
        <fullName evidence="2">Uncharacterized protein</fullName>
    </submittedName>
</protein>
<keyword evidence="4" id="KW-1185">Reference proteome</keyword>
<accession>H8ZDA9</accession>
<organism evidence="2">
    <name type="scientific">Nematocida ausubeli (strain ATCC PRA-371 / ERTm2)</name>
    <name type="common">Nematode killer fungus</name>
    <dbReference type="NCBI Taxonomy" id="1913371"/>
    <lineage>
        <taxon>Eukaryota</taxon>
        <taxon>Fungi</taxon>
        <taxon>Fungi incertae sedis</taxon>
        <taxon>Microsporidia</taxon>
        <taxon>Nematocida</taxon>
    </lineage>
</organism>
<dbReference type="Proteomes" id="UP000054524">
    <property type="component" value="Unassembled WGS sequence"/>
</dbReference>
<evidence type="ECO:0000313" key="4">
    <source>
        <dbReference type="Proteomes" id="UP000054524"/>
    </source>
</evidence>
<dbReference type="EMBL" id="AKIJ01000001">
    <property type="protein sequence ID" value="KFG27235.1"/>
    <property type="molecule type" value="Genomic_DNA"/>
</dbReference>
<dbReference type="AlphaFoldDB" id="H8ZDA9"/>
<gene>
    <name evidence="2" type="ORF">NERG_01580</name>
    <name evidence="3" type="ORF">NESG_00312</name>
</gene>
<dbReference type="HOGENOM" id="CLU_157411_0_0_1"/>
<reference evidence="2" key="1">
    <citation type="submission" date="2011-03" db="EMBL/GenBank/DDBJ databases">
        <title>The Genome Sequence of Nematocida sp1 strain ERTm2.</title>
        <authorList>
            <consortium name="The Broad Institute Genome Sequencing Platform"/>
            <consortium name="The Broad Institute Genome Sequencing Center for Infectious Disease"/>
            <person name="Cuomo C."/>
            <person name="Troemel E."/>
            <person name="Young S.K."/>
            <person name="Zeng Q."/>
            <person name="Gargeya S."/>
            <person name="Fitzgerald M."/>
            <person name="Haas B."/>
            <person name="Abouelleil A."/>
            <person name="Alvarado L."/>
            <person name="Arachchi H.M."/>
            <person name="Berlin A."/>
            <person name="Brown A."/>
            <person name="Chapman S.B."/>
            <person name="Chen Z."/>
            <person name="Dunbar C."/>
            <person name="Freedman E."/>
            <person name="Gearin G."/>
            <person name="Gellesch M."/>
            <person name="Goldberg J."/>
            <person name="Griggs A."/>
            <person name="Gujja S."/>
            <person name="Heilman E.R."/>
            <person name="Heiman D."/>
            <person name="Howarth C."/>
            <person name="Larson L."/>
            <person name="Lui A."/>
            <person name="MacDonald P.J.P."/>
            <person name="Mehta T."/>
            <person name="Montmayeur A."/>
            <person name="Murphy C."/>
            <person name="Neiman D."/>
            <person name="Pearson M."/>
            <person name="Priest M."/>
            <person name="Roberts A."/>
            <person name="Saif S."/>
            <person name="Shea T."/>
            <person name="Shenoy N."/>
            <person name="Sisk P."/>
            <person name="Stolte C."/>
            <person name="Sykes S."/>
            <person name="White J."/>
            <person name="Yandava C."/>
            <person name="Wortman J."/>
            <person name="Nusbaum C."/>
            <person name="Birren B."/>
        </authorList>
    </citation>
    <scope>NUCLEOTIDE SEQUENCE</scope>
    <source>
        <strain evidence="2">ERTm2</strain>
    </source>
</reference>
<evidence type="ECO:0000256" key="1">
    <source>
        <dbReference type="SAM" id="Coils"/>
    </source>
</evidence>
<reference evidence="3" key="2">
    <citation type="submission" date="2012-10" db="EMBL/GenBank/DDBJ databases">
        <authorList>
            <consortium name="The Broad Institute Genome Sequencing Platform"/>
            <consortium name="The Broad Institute Genome Sequencing Center for Infectious Disease"/>
            <person name="Cuomo C."/>
            <person name="Troemel E."/>
            <person name="Walker B."/>
            <person name="Young S.K."/>
            <person name="Zeng Q."/>
            <person name="Gargeya S."/>
            <person name="Fitzgerald M."/>
            <person name="Haas B."/>
            <person name="Abouelleil A."/>
            <person name="Alvarado L."/>
            <person name="Arachchi H.M."/>
            <person name="Berlin A.M."/>
            <person name="Chapman S.B."/>
            <person name="Goldberg J."/>
            <person name="Griggs A."/>
            <person name="Gujja S."/>
            <person name="Hansen M."/>
            <person name="Howarth C."/>
            <person name="Imamovic A."/>
            <person name="Larimer J."/>
            <person name="McCowan C."/>
            <person name="Murphy C."/>
            <person name="Neiman D."/>
            <person name="Pearson M."/>
            <person name="Priest M."/>
            <person name="Roberts A."/>
            <person name="Saif S."/>
            <person name="Shea T."/>
            <person name="Sisk P."/>
            <person name="Sykes S."/>
            <person name="Wortman J."/>
            <person name="Nusbaum C."/>
            <person name="Birren B."/>
        </authorList>
    </citation>
    <scope>NUCLEOTIDE SEQUENCE</scope>
    <source>
        <strain evidence="3">ERTm6</strain>
    </source>
</reference>